<organism evidence="3">
    <name type="scientific">Streptococcus infantis SK1302</name>
    <dbReference type="NCBI Taxonomy" id="871237"/>
    <lineage>
        <taxon>Bacteria</taxon>
        <taxon>Bacillati</taxon>
        <taxon>Bacillota</taxon>
        <taxon>Bacilli</taxon>
        <taxon>Lactobacillales</taxon>
        <taxon>Streptococcaceae</taxon>
        <taxon>Streptococcus</taxon>
    </lineage>
</organism>
<evidence type="ECO:0000313" key="3">
    <source>
        <dbReference type="EMBL" id="EFO55112.1"/>
    </source>
</evidence>
<sequence length="243" mass="26047">MKSRKSKKNKKITLALAAGVALTSFSTLSVKADEQVDVKSTDNTVAEEKHVQTSPTTAITQVEGVEVSNGTALVAKAPTETIVQEAKGIKDQADQAVEAQTPVVEDAKKHETTTGEAEASAKQTLDQAEQKKASATPEAIEGTKSAIDTSKKEVATHTEKIDSLKEQQKQVQGKKDAQEAVVKDATEATNKQAEKVDSAKKKVQNAQDVLNGTGADKVIKEENDAKKDLKAKKSYRERCEKSS</sequence>
<gene>
    <name evidence="3" type="ORF">SIN_0169</name>
</gene>
<feature type="signal peptide" evidence="2">
    <location>
        <begin position="1"/>
        <end position="32"/>
    </location>
</feature>
<keyword evidence="2" id="KW-0732">Signal</keyword>
<feature type="region of interest" description="Disordered" evidence="1">
    <location>
        <begin position="90"/>
        <end position="214"/>
    </location>
</feature>
<accession>A0ABN0B7B3</accession>
<protein>
    <submittedName>
        <fullName evidence="3">Surface exclusion protein, putative</fullName>
    </submittedName>
</protein>
<proteinExistence type="predicted"/>
<feature type="compositionally biased region" description="Basic and acidic residues" evidence="1">
    <location>
        <begin position="149"/>
        <end position="200"/>
    </location>
</feature>
<dbReference type="EMBL" id="AEDY01000018">
    <property type="protein sequence ID" value="EFO55112.1"/>
    <property type="molecule type" value="Genomic_DNA"/>
</dbReference>
<comment type="caution">
    <text evidence="3">The sequence shown here is derived from an EMBL/GenBank/DDBJ whole genome shotgun (WGS) entry which is preliminary data.</text>
</comment>
<reference evidence="3" key="1">
    <citation type="submission" date="2010-09" db="EMBL/GenBank/DDBJ databases">
        <authorList>
            <person name="Daugherty S.C."/>
            <person name="Kilian M."/>
            <person name="Tettelin H."/>
        </authorList>
    </citation>
    <scope>NUCLEOTIDE SEQUENCE [LARGE SCALE GENOMIC DNA]</scope>
    <source>
        <strain evidence="3">SK1302</strain>
    </source>
</reference>
<evidence type="ECO:0000256" key="1">
    <source>
        <dbReference type="SAM" id="MobiDB-lite"/>
    </source>
</evidence>
<name>A0ABN0B7B3_9STRE</name>
<feature type="chain" id="PRO_5045626007" evidence="2">
    <location>
        <begin position="33"/>
        <end position="243"/>
    </location>
</feature>
<evidence type="ECO:0000256" key="2">
    <source>
        <dbReference type="SAM" id="SignalP"/>
    </source>
</evidence>